<feature type="domain" description="CENP-V/GFA" evidence="5">
    <location>
        <begin position="20"/>
        <end position="143"/>
    </location>
</feature>
<dbReference type="EMBL" id="KB446540">
    <property type="protein sequence ID" value="EME43686.1"/>
    <property type="molecule type" value="Genomic_DNA"/>
</dbReference>
<keyword evidence="2" id="KW-0479">Metal-binding</keyword>
<keyword evidence="3" id="KW-0862">Zinc</keyword>
<dbReference type="GO" id="GO:0046872">
    <property type="term" value="F:metal ion binding"/>
    <property type="evidence" value="ECO:0007669"/>
    <property type="project" value="UniProtKB-KW"/>
</dbReference>
<dbReference type="AlphaFoldDB" id="M2YPY6"/>
<evidence type="ECO:0000256" key="3">
    <source>
        <dbReference type="ARBA" id="ARBA00022833"/>
    </source>
</evidence>
<dbReference type="STRING" id="675120.M2YPY6"/>
<dbReference type="Proteomes" id="UP000016933">
    <property type="component" value="Unassembled WGS sequence"/>
</dbReference>
<evidence type="ECO:0000313" key="7">
    <source>
        <dbReference type="Proteomes" id="UP000016933"/>
    </source>
</evidence>
<evidence type="ECO:0000259" key="5">
    <source>
        <dbReference type="PROSITE" id="PS51891"/>
    </source>
</evidence>
<dbReference type="GO" id="GO:0016846">
    <property type="term" value="F:carbon-sulfur lyase activity"/>
    <property type="evidence" value="ECO:0007669"/>
    <property type="project" value="InterPro"/>
</dbReference>
<evidence type="ECO:0000256" key="2">
    <source>
        <dbReference type="ARBA" id="ARBA00022723"/>
    </source>
</evidence>
<dbReference type="InterPro" id="IPR011057">
    <property type="entry name" value="Mss4-like_sf"/>
</dbReference>
<proteinExistence type="inferred from homology"/>
<reference evidence="6 7" key="2">
    <citation type="journal article" date="2012" name="PLoS Pathog.">
        <title>Diverse lifestyles and strategies of plant pathogenesis encoded in the genomes of eighteen Dothideomycetes fungi.</title>
        <authorList>
            <person name="Ohm R.A."/>
            <person name="Feau N."/>
            <person name="Henrissat B."/>
            <person name="Schoch C.L."/>
            <person name="Horwitz B.A."/>
            <person name="Barry K.W."/>
            <person name="Condon B.J."/>
            <person name="Copeland A.C."/>
            <person name="Dhillon B."/>
            <person name="Glaser F."/>
            <person name="Hesse C.N."/>
            <person name="Kosti I."/>
            <person name="LaButti K."/>
            <person name="Lindquist E.A."/>
            <person name="Lucas S."/>
            <person name="Salamov A.A."/>
            <person name="Bradshaw R.E."/>
            <person name="Ciuffetti L."/>
            <person name="Hamelin R.C."/>
            <person name="Kema G.H.J."/>
            <person name="Lawrence C."/>
            <person name="Scott J.A."/>
            <person name="Spatafora J.W."/>
            <person name="Turgeon B.G."/>
            <person name="de Wit P.J.G.M."/>
            <person name="Zhong S."/>
            <person name="Goodwin S.B."/>
            <person name="Grigoriev I.V."/>
        </authorList>
    </citation>
    <scope>NUCLEOTIDE SEQUENCE [LARGE SCALE GENOMIC DNA]</scope>
    <source>
        <strain evidence="7">NZE10 / CBS 128990</strain>
    </source>
</reference>
<dbReference type="HOGENOM" id="CLU_055491_3_3_1"/>
<dbReference type="eggNOG" id="ENOG502RIS7">
    <property type="taxonomic scope" value="Eukaryota"/>
</dbReference>
<accession>M2YPY6</accession>
<dbReference type="PANTHER" id="PTHR33337:SF43">
    <property type="entry name" value="CENP-V_GFA DOMAIN-CONTAINING PROTEIN"/>
    <property type="match status" value="1"/>
</dbReference>
<dbReference type="OrthoDB" id="2212170at2759"/>
<dbReference type="PROSITE" id="PS51891">
    <property type="entry name" value="CENP_V_GFA"/>
    <property type="match status" value="1"/>
</dbReference>
<evidence type="ECO:0000313" key="6">
    <source>
        <dbReference type="EMBL" id="EME43686.1"/>
    </source>
</evidence>
<name>M2YPY6_DOTSN</name>
<evidence type="ECO:0000256" key="4">
    <source>
        <dbReference type="ARBA" id="ARBA00023239"/>
    </source>
</evidence>
<gene>
    <name evidence="6" type="ORF">DOTSEDRAFT_72891</name>
</gene>
<reference evidence="7" key="1">
    <citation type="journal article" date="2012" name="PLoS Genet.">
        <title>The genomes of the fungal plant pathogens Cladosporium fulvum and Dothistroma septosporum reveal adaptation to different hosts and lifestyles but also signatures of common ancestry.</title>
        <authorList>
            <person name="de Wit P.J.G.M."/>
            <person name="van der Burgt A."/>
            <person name="Oekmen B."/>
            <person name="Stergiopoulos I."/>
            <person name="Abd-Elsalam K.A."/>
            <person name="Aerts A.L."/>
            <person name="Bahkali A.H."/>
            <person name="Beenen H.G."/>
            <person name="Chettri P."/>
            <person name="Cox M.P."/>
            <person name="Datema E."/>
            <person name="de Vries R.P."/>
            <person name="Dhillon B."/>
            <person name="Ganley A.R."/>
            <person name="Griffiths S.A."/>
            <person name="Guo Y."/>
            <person name="Hamelin R.C."/>
            <person name="Henrissat B."/>
            <person name="Kabir M.S."/>
            <person name="Jashni M.K."/>
            <person name="Kema G."/>
            <person name="Klaubauf S."/>
            <person name="Lapidus A."/>
            <person name="Levasseur A."/>
            <person name="Lindquist E."/>
            <person name="Mehrabi R."/>
            <person name="Ohm R.A."/>
            <person name="Owen T.J."/>
            <person name="Salamov A."/>
            <person name="Schwelm A."/>
            <person name="Schijlen E."/>
            <person name="Sun H."/>
            <person name="van den Burg H.A."/>
            <person name="van Ham R.C.H.J."/>
            <person name="Zhang S."/>
            <person name="Goodwin S.B."/>
            <person name="Grigoriev I.V."/>
            <person name="Collemare J."/>
            <person name="Bradshaw R.E."/>
        </authorList>
    </citation>
    <scope>NUCLEOTIDE SEQUENCE [LARGE SCALE GENOMIC DNA]</scope>
    <source>
        <strain evidence="7">NZE10 / CBS 128990</strain>
    </source>
</reference>
<dbReference type="InterPro" id="IPR006913">
    <property type="entry name" value="CENP-V/GFA"/>
</dbReference>
<dbReference type="PANTHER" id="PTHR33337">
    <property type="entry name" value="GFA DOMAIN-CONTAINING PROTEIN"/>
    <property type="match status" value="1"/>
</dbReference>
<comment type="similarity">
    <text evidence="1">Belongs to the Gfa family.</text>
</comment>
<keyword evidence="4" id="KW-0456">Lyase</keyword>
<keyword evidence="7" id="KW-1185">Reference proteome</keyword>
<dbReference type="Gene3D" id="3.90.1590.10">
    <property type="entry name" value="glutathione-dependent formaldehyde- activating enzyme (gfa)"/>
    <property type="match status" value="1"/>
</dbReference>
<dbReference type="SUPFAM" id="SSF51316">
    <property type="entry name" value="Mss4-like"/>
    <property type="match status" value="1"/>
</dbReference>
<protein>
    <recommendedName>
        <fullName evidence="5">CENP-V/GFA domain-containing protein</fullName>
    </recommendedName>
</protein>
<organism evidence="6 7">
    <name type="scientific">Dothistroma septosporum (strain NZE10 / CBS 128990)</name>
    <name type="common">Red band needle blight fungus</name>
    <name type="synonym">Mycosphaerella pini</name>
    <dbReference type="NCBI Taxonomy" id="675120"/>
    <lineage>
        <taxon>Eukaryota</taxon>
        <taxon>Fungi</taxon>
        <taxon>Dikarya</taxon>
        <taxon>Ascomycota</taxon>
        <taxon>Pezizomycotina</taxon>
        <taxon>Dothideomycetes</taxon>
        <taxon>Dothideomycetidae</taxon>
        <taxon>Mycosphaerellales</taxon>
        <taxon>Mycosphaerellaceae</taxon>
        <taxon>Dothistroma</taxon>
    </lineage>
</organism>
<evidence type="ECO:0000256" key="1">
    <source>
        <dbReference type="ARBA" id="ARBA00005495"/>
    </source>
</evidence>
<sequence length="168" mass="18478">MAIESGSVPQEDIKPDNDTVTGSCLCGGITVTVRQQGFFTKPTGHTCHCENCRKMSSSAFMSLLMVRTSDIDISDPKGILKIFRDNDSLSGRTVLRPFCSECGSPTACALQGEPRLSLVALGMFSKMPQPEFELFTAHRQDWVKPVTTEETQYQFADGFVQYAAPLLQ</sequence>
<dbReference type="Pfam" id="PF04828">
    <property type="entry name" value="GFA"/>
    <property type="match status" value="1"/>
</dbReference>